<dbReference type="AlphaFoldDB" id="A0A8F9TZ98"/>
<evidence type="ECO:0000313" key="1">
    <source>
        <dbReference type="EMBL" id="QYM80252.1"/>
    </source>
</evidence>
<dbReference type="Proteomes" id="UP000825051">
    <property type="component" value="Chromosome"/>
</dbReference>
<dbReference type="KEGG" id="ole:K0B96_06460"/>
<sequence length="107" mass="11614">MTPQGKKSPVFTNLGMHFVDAGAEIVLVHVDVNVRGLLALHARRLIKSKRALATLGKGTIRMSIASADDQERAARARAVAEEFDGLLHKVAQLQHDLAIARRNASPQ</sequence>
<gene>
    <name evidence="1" type="ORF">K0B96_06460</name>
</gene>
<protein>
    <submittedName>
        <fullName evidence="1">Uncharacterized protein</fullName>
    </submittedName>
</protein>
<dbReference type="EMBL" id="CP080507">
    <property type="protein sequence ID" value="QYM80252.1"/>
    <property type="molecule type" value="Genomic_DNA"/>
</dbReference>
<keyword evidence="2" id="KW-1185">Reference proteome</keyword>
<proteinExistence type="predicted"/>
<accession>A0A8F9TZ98</accession>
<evidence type="ECO:0000313" key="2">
    <source>
        <dbReference type="Proteomes" id="UP000825051"/>
    </source>
</evidence>
<reference evidence="1" key="1">
    <citation type="submission" date="2021-08" db="EMBL/GenBank/DDBJ databases">
        <title>Genome of a novel bacterium of the phylum Verrucomicrobia, Oleiharenicola sp. KSB-15.</title>
        <authorList>
            <person name="Chung J.-H."/>
            <person name="Ahn J.-H."/>
            <person name="Yoon Y."/>
            <person name="Kim D.-Y."/>
            <person name="An S.-H."/>
            <person name="Park I."/>
            <person name="Yeon J."/>
        </authorList>
    </citation>
    <scope>NUCLEOTIDE SEQUENCE</scope>
    <source>
        <strain evidence="1">KSB-15</strain>
    </source>
</reference>
<name>A0A8F9TZ98_9BACT</name>
<organism evidence="1 2">
    <name type="scientific">Horticoccus luteus</name>
    <dbReference type="NCBI Taxonomy" id="2862869"/>
    <lineage>
        <taxon>Bacteria</taxon>
        <taxon>Pseudomonadati</taxon>
        <taxon>Verrucomicrobiota</taxon>
        <taxon>Opitutia</taxon>
        <taxon>Opitutales</taxon>
        <taxon>Opitutaceae</taxon>
        <taxon>Horticoccus</taxon>
    </lineage>
</organism>
<dbReference type="RefSeq" id="WP_220165170.1">
    <property type="nucleotide sequence ID" value="NZ_CP080507.1"/>
</dbReference>